<sequence>MTKISTLTREIEEHYPELIKFLDESRSTLPNNSGEVALKNSDLKDYLEQLQSLIENYNSKD</sequence>
<gene>
    <name evidence="1" type="ORF">SNF14_04135</name>
</gene>
<reference evidence="1 2" key="1">
    <citation type="submission" date="2023-11" db="EMBL/GenBank/DDBJ databases">
        <title>Winogradskyella pelagius sp. nov., isolated from coastal sediment.</title>
        <authorList>
            <person name="Li F."/>
        </authorList>
    </citation>
    <scope>NUCLEOTIDE SEQUENCE [LARGE SCALE GENOMIC DNA]</scope>
    <source>
        <strain evidence="1 2">KCTC 23502</strain>
    </source>
</reference>
<protein>
    <submittedName>
        <fullName evidence="1">Uncharacterized protein</fullName>
    </submittedName>
</protein>
<name>A0ABU5EJT5_9FLAO</name>
<evidence type="ECO:0000313" key="2">
    <source>
        <dbReference type="Proteomes" id="UP001285855"/>
    </source>
</evidence>
<evidence type="ECO:0000313" key="1">
    <source>
        <dbReference type="EMBL" id="MDY2586513.1"/>
    </source>
</evidence>
<dbReference type="RefSeq" id="WP_320554882.1">
    <property type="nucleotide sequence ID" value="NZ_JAXDAE010000002.1"/>
</dbReference>
<dbReference type="EMBL" id="JAXDAE010000002">
    <property type="protein sequence ID" value="MDY2586513.1"/>
    <property type="molecule type" value="Genomic_DNA"/>
</dbReference>
<accession>A0ABU5EJT5</accession>
<keyword evidence="2" id="KW-1185">Reference proteome</keyword>
<comment type="caution">
    <text evidence="1">The sequence shown here is derived from an EMBL/GenBank/DDBJ whole genome shotgun (WGS) entry which is preliminary data.</text>
</comment>
<dbReference type="Proteomes" id="UP001285855">
    <property type="component" value="Unassembled WGS sequence"/>
</dbReference>
<proteinExistence type="predicted"/>
<organism evidence="1 2">
    <name type="scientific">Winogradskyella aquimaris</name>
    <dbReference type="NCBI Taxonomy" id="864074"/>
    <lineage>
        <taxon>Bacteria</taxon>
        <taxon>Pseudomonadati</taxon>
        <taxon>Bacteroidota</taxon>
        <taxon>Flavobacteriia</taxon>
        <taxon>Flavobacteriales</taxon>
        <taxon>Flavobacteriaceae</taxon>
        <taxon>Winogradskyella</taxon>
    </lineage>
</organism>